<evidence type="ECO:0000259" key="6">
    <source>
        <dbReference type="PROSITE" id="PS50106"/>
    </source>
</evidence>
<dbReference type="Gene3D" id="2.30.42.10">
    <property type="match status" value="1"/>
</dbReference>
<dbReference type="RefSeq" id="WP_053085258.1">
    <property type="nucleotide sequence ID" value="NZ_CBTJ020000032.1"/>
</dbReference>
<sequence>MQNVRHLKHLGRSVFLALALVLGLGLSWTLAKTADPVTDPVGKALAPNARQAFLDQTIAKLLSQHHYRQSKLDDRLSSLVLNTYLDDLDFGRVYFLASDIAGFEPYRTTLDDALRTGDLQPAYDIFNIYLRRLNERTTYIQSLLQQEPRFNVDESLNVDRKNAPWPKTVAELDEIWRKRIKHELLTLMLSGKDQAAARDLLVKRYENRLRQAQQSTSDDVFQLYMNGVAQAFDPHTAYFSPRNTENFNIQMRLSLEGIGCVLRMDEEQVTVVELVTGGPADLSQQIKSGDRIVAVAQGDGGPWVDVVGWRLDDVVDRIRGQRGTVVRLKVLPGKAGASAAEKTVRLVRDTIKLEKQAAKQEIKRFSGSGGRELRIGVITVPAFYSDFDAARRGDPNYRSTTRDVRRLLEELRGKIDGLVLDLRENGGGSLQEAVDLTGLFIGEGPVVQVKNAGKEEPEIEKDSDPVRAYDGPLAVLVDHASASASEIFAGAIQDYGRGLVIGDSTFGKGTVQTLVDLNRLTRAKEPQGQLKLTIAKFYRVNGSSTQHRGVRPDIAIPSLVDTQDIGESAQKNALPWDEIAPTRYRGDQALTGLIPELARRHQARIAENADYQAFLRDLEFSRQQREKTTVSLLESQRRAERERIENWQRERENRYRASKGLPALKPGDEIPEGKDSVIPDAALEESARIVGDLVLLGGGGKAADALVMGR</sequence>
<dbReference type="PANTHER" id="PTHR32060">
    <property type="entry name" value="TAIL-SPECIFIC PROTEASE"/>
    <property type="match status" value="1"/>
</dbReference>
<dbReference type="InterPro" id="IPR020992">
    <property type="entry name" value="Tail_Prtase_C"/>
</dbReference>
<name>W6MCS8_9GAMM</name>
<dbReference type="InterPro" id="IPR004447">
    <property type="entry name" value="Peptidase_S41A"/>
</dbReference>
<gene>
    <name evidence="7" type="ORF">BN873_260049</name>
</gene>
<keyword evidence="4 5" id="KW-0720">Serine protease</keyword>
<evidence type="ECO:0000313" key="7">
    <source>
        <dbReference type="EMBL" id="CDI02193.1"/>
    </source>
</evidence>
<evidence type="ECO:0000256" key="4">
    <source>
        <dbReference type="ARBA" id="ARBA00022825"/>
    </source>
</evidence>
<dbReference type="SUPFAM" id="SSF52096">
    <property type="entry name" value="ClpP/crotonase"/>
    <property type="match status" value="1"/>
</dbReference>
<dbReference type="InterPro" id="IPR040573">
    <property type="entry name" value="TSP_N"/>
</dbReference>
<comment type="similarity">
    <text evidence="1 5">Belongs to the peptidase S41A family.</text>
</comment>
<dbReference type="GO" id="GO:0004175">
    <property type="term" value="F:endopeptidase activity"/>
    <property type="evidence" value="ECO:0007669"/>
    <property type="project" value="TreeGrafter"/>
</dbReference>
<dbReference type="SMART" id="SM00228">
    <property type="entry name" value="PDZ"/>
    <property type="match status" value="1"/>
</dbReference>
<dbReference type="Pfam" id="PF03572">
    <property type="entry name" value="Peptidase_S41"/>
    <property type="match status" value="1"/>
</dbReference>
<dbReference type="GO" id="GO:0008236">
    <property type="term" value="F:serine-type peptidase activity"/>
    <property type="evidence" value="ECO:0007669"/>
    <property type="project" value="UniProtKB-KW"/>
</dbReference>
<keyword evidence="2 5" id="KW-0645">Protease</keyword>
<dbReference type="Gene3D" id="3.90.226.10">
    <property type="entry name" value="2-enoyl-CoA Hydratase, Chain A, domain 1"/>
    <property type="match status" value="1"/>
</dbReference>
<dbReference type="NCBIfam" id="TIGR00225">
    <property type="entry name" value="prc"/>
    <property type="match status" value="1"/>
</dbReference>
<dbReference type="GO" id="GO:0006508">
    <property type="term" value="P:proteolysis"/>
    <property type="evidence" value="ECO:0007669"/>
    <property type="project" value="UniProtKB-KW"/>
</dbReference>
<dbReference type="Pfam" id="PF00595">
    <property type="entry name" value="PDZ"/>
    <property type="match status" value="1"/>
</dbReference>
<dbReference type="Pfam" id="PF17804">
    <property type="entry name" value="TSP_NTD"/>
    <property type="match status" value="1"/>
</dbReference>
<organism evidence="7 8">
    <name type="scientific">Candidatus Competibacter denitrificans Run_A_D11</name>
    <dbReference type="NCBI Taxonomy" id="1400863"/>
    <lineage>
        <taxon>Bacteria</taxon>
        <taxon>Pseudomonadati</taxon>
        <taxon>Pseudomonadota</taxon>
        <taxon>Gammaproteobacteria</taxon>
        <taxon>Candidatus Competibacteraceae</taxon>
        <taxon>Candidatus Competibacter</taxon>
    </lineage>
</organism>
<evidence type="ECO:0000256" key="3">
    <source>
        <dbReference type="ARBA" id="ARBA00022801"/>
    </source>
</evidence>
<evidence type="ECO:0000256" key="1">
    <source>
        <dbReference type="ARBA" id="ARBA00009179"/>
    </source>
</evidence>
<accession>W6MCS8</accession>
<dbReference type="Proteomes" id="UP000035760">
    <property type="component" value="Unassembled WGS sequence"/>
</dbReference>
<dbReference type="CDD" id="cd07560">
    <property type="entry name" value="Peptidase_S41_CPP"/>
    <property type="match status" value="1"/>
</dbReference>
<dbReference type="InterPro" id="IPR029045">
    <property type="entry name" value="ClpP/crotonase-like_dom_sf"/>
</dbReference>
<reference evidence="7" key="1">
    <citation type="submission" date="2013-07" db="EMBL/GenBank/DDBJ databases">
        <authorList>
            <person name="McIlroy S."/>
        </authorList>
    </citation>
    <scope>NUCLEOTIDE SEQUENCE [LARGE SCALE GENOMIC DNA]</scope>
    <source>
        <strain evidence="7">Run_A_D11</strain>
    </source>
</reference>
<dbReference type="SMART" id="SM00245">
    <property type="entry name" value="TSPc"/>
    <property type="match status" value="1"/>
</dbReference>
<evidence type="ECO:0000256" key="2">
    <source>
        <dbReference type="ARBA" id="ARBA00022670"/>
    </source>
</evidence>
<dbReference type="InterPro" id="IPR005151">
    <property type="entry name" value="Tail-specific_protease"/>
</dbReference>
<dbReference type="EC" id="3.4.21.-" evidence="7"/>
<reference evidence="7" key="2">
    <citation type="submission" date="2014-03" db="EMBL/GenBank/DDBJ databases">
        <title>Candidatus Competibacter-lineage genomes retrieved from metagenomes reveal functional metabolic diversity.</title>
        <authorList>
            <person name="McIlroy S.J."/>
            <person name="Albertsen M."/>
            <person name="Andresen E.K."/>
            <person name="Saunders A.M."/>
            <person name="Kristiansen R."/>
            <person name="Stokholm-Bjerregaard M."/>
            <person name="Nielsen K.L."/>
            <person name="Nielsen P.H."/>
        </authorList>
    </citation>
    <scope>NUCLEOTIDE SEQUENCE</scope>
    <source>
        <strain evidence="7">Run_A_D11</strain>
    </source>
</reference>
<dbReference type="InterPro" id="IPR001478">
    <property type="entry name" value="PDZ"/>
</dbReference>
<evidence type="ECO:0000256" key="5">
    <source>
        <dbReference type="RuleBase" id="RU004404"/>
    </source>
</evidence>
<feature type="domain" description="PDZ" evidence="6">
    <location>
        <begin position="248"/>
        <end position="325"/>
    </location>
</feature>
<dbReference type="PROSITE" id="PS50106">
    <property type="entry name" value="PDZ"/>
    <property type="match status" value="1"/>
</dbReference>
<keyword evidence="8" id="KW-1185">Reference proteome</keyword>
<dbReference type="EMBL" id="CBTJ020000032">
    <property type="protein sequence ID" value="CDI02193.1"/>
    <property type="molecule type" value="Genomic_DNA"/>
</dbReference>
<evidence type="ECO:0000313" key="8">
    <source>
        <dbReference type="Proteomes" id="UP000035760"/>
    </source>
</evidence>
<comment type="caution">
    <text evidence="7">The sequence shown here is derived from an EMBL/GenBank/DDBJ whole genome shotgun (WGS) entry which is preliminary data.</text>
</comment>
<dbReference type="Pfam" id="PF11818">
    <property type="entry name" value="DUF3340"/>
    <property type="match status" value="1"/>
</dbReference>
<dbReference type="AlphaFoldDB" id="W6MCS8"/>
<protein>
    <submittedName>
        <fullName evidence="7">Carboxy-terminal protease for penicillin-binding protein 3</fullName>
        <ecNumber evidence="7">3.4.21.-</ecNumber>
    </submittedName>
</protein>
<proteinExistence type="inferred from homology"/>
<dbReference type="STRING" id="1400863.BN873_260049"/>
<dbReference type="InterPro" id="IPR036034">
    <property type="entry name" value="PDZ_sf"/>
</dbReference>
<dbReference type="FunFam" id="3.90.226.10:FF:000090">
    <property type="entry name" value="Tail-specific protease"/>
    <property type="match status" value="1"/>
</dbReference>
<dbReference type="SUPFAM" id="SSF50156">
    <property type="entry name" value="PDZ domain-like"/>
    <property type="match status" value="1"/>
</dbReference>
<keyword evidence="3 5" id="KW-0378">Hydrolase</keyword>
<dbReference type="PANTHER" id="PTHR32060:SF22">
    <property type="entry name" value="CARBOXYL-TERMINAL-PROCESSING PEPTIDASE 3, CHLOROPLASTIC"/>
    <property type="match status" value="1"/>
</dbReference>
<dbReference type="GO" id="GO:0007165">
    <property type="term" value="P:signal transduction"/>
    <property type="evidence" value="ECO:0007669"/>
    <property type="project" value="TreeGrafter"/>
</dbReference>
<dbReference type="OrthoDB" id="9812068at2"/>
<dbReference type="CDD" id="cd06782">
    <property type="entry name" value="cpPDZ_CPP-like"/>
    <property type="match status" value="1"/>
</dbReference>
<dbReference type="GO" id="GO:0030288">
    <property type="term" value="C:outer membrane-bounded periplasmic space"/>
    <property type="evidence" value="ECO:0007669"/>
    <property type="project" value="TreeGrafter"/>
</dbReference>